<dbReference type="Proteomes" id="UP001058074">
    <property type="component" value="Unassembled WGS sequence"/>
</dbReference>
<reference evidence="1" key="1">
    <citation type="journal article" date="2025" name="Int. J. Syst. Evol. Microbiol.">
        <title>Inconstantimicrobium mannanitabidum sp. nov., a novel member of the family Clostridiaceae isolated from anoxic soil under the treatment of reductive soil disinfestation.</title>
        <authorList>
            <person name="Ueki A."/>
            <person name="Tonouchi A."/>
            <person name="Honma S."/>
            <person name="Kaku N."/>
            <person name="Ueki K."/>
        </authorList>
    </citation>
    <scope>NUCLEOTIDE SEQUENCE</scope>
    <source>
        <strain evidence="1">TW13</strain>
    </source>
</reference>
<accession>A0ACB5RC94</accession>
<evidence type="ECO:0000313" key="1">
    <source>
        <dbReference type="EMBL" id="GKX66877.1"/>
    </source>
</evidence>
<protein>
    <submittedName>
        <fullName evidence="1">Uncharacterized protein</fullName>
    </submittedName>
</protein>
<dbReference type="EMBL" id="BROD01000001">
    <property type="protein sequence ID" value="GKX66877.1"/>
    <property type="molecule type" value="Genomic_DNA"/>
</dbReference>
<organism evidence="1 2">
    <name type="scientific">Inconstantimicrobium mannanitabidum</name>
    <dbReference type="NCBI Taxonomy" id="1604901"/>
    <lineage>
        <taxon>Bacteria</taxon>
        <taxon>Bacillati</taxon>
        <taxon>Bacillota</taxon>
        <taxon>Clostridia</taxon>
        <taxon>Eubacteriales</taxon>
        <taxon>Clostridiaceae</taxon>
        <taxon>Inconstantimicrobium</taxon>
    </lineage>
</organism>
<proteinExistence type="predicted"/>
<evidence type="ECO:0000313" key="2">
    <source>
        <dbReference type="Proteomes" id="UP001058074"/>
    </source>
</evidence>
<name>A0ACB5RC94_9CLOT</name>
<keyword evidence="2" id="KW-1185">Reference proteome</keyword>
<gene>
    <name evidence="1" type="ORF">rsdtw13_21350</name>
</gene>
<comment type="caution">
    <text evidence="1">The sequence shown here is derived from an EMBL/GenBank/DDBJ whole genome shotgun (WGS) entry which is preliminary data.</text>
</comment>
<sequence>MGAMSVREEQLYDLNMQLIQITGVNVLVRYNLETELIEITYVTDKVARTETIKEENIDRYIEYVKNPGTNLFNIGFERG</sequence>